<evidence type="ECO:0000256" key="3">
    <source>
        <dbReference type="ARBA" id="ARBA00022553"/>
    </source>
</evidence>
<dbReference type="Gene3D" id="1.20.5.1930">
    <property type="match status" value="1"/>
</dbReference>
<keyword evidence="4" id="KW-0808">Transferase</keyword>
<dbReference type="GO" id="GO:0016020">
    <property type="term" value="C:membrane"/>
    <property type="evidence" value="ECO:0007669"/>
    <property type="project" value="InterPro"/>
</dbReference>
<dbReference type="AlphaFoldDB" id="A0A1H2D7S8"/>
<keyword evidence="10" id="KW-0812">Transmembrane</keyword>
<dbReference type="CDD" id="cd16917">
    <property type="entry name" value="HATPase_UhpB-NarQ-NarX-like"/>
    <property type="match status" value="1"/>
</dbReference>
<proteinExistence type="predicted"/>
<feature type="transmembrane region" description="Helical" evidence="10">
    <location>
        <begin position="93"/>
        <end position="117"/>
    </location>
</feature>
<dbReference type="GO" id="GO:0046983">
    <property type="term" value="F:protein dimerization activity"/>
    <property type="evidence" value="ECO:0007669"/>
    <property type="project" value="InterPro"/>
</dbReference>
<evidence type="ECO:0000256" key="7">
    <source>
        <dbReference type="ARBA" id="ARBA00022840"/>
    </source>
</evidence>
<keyword evidence="3" id="KW-0597">Phosphoprotein</keyword>
<evidence type="ECO:0000256" key="6">
    <source>
        <dbReference type="ARBA" id="ARBA00022777"/>
    </source>
</evidence>
<keyword evidence="10" id="KW-1133">Transmembrane helix</keyword>
<accession>A0A1H2D7S8</accession>
<dbReference type="Pfam" id="PF07730">
    <property type="entry name" value="HisKA_3"/>
    <property type="match status" value="1"/>
</dbReference>
<dbReference type="InterPro" id="IPR003594">
    <property type="entry name" value="HATPase_dom"/>
</dbReference>
<dbReference type="EC" id="2.7.13.3" evidence="2"/>
<dbReference type="InterPro" id="IPR017205">
    <property type="entry name" value="Sig_transdc_His_kinase_ChrS"/>
</dbReference>
<keyword evidence="13" id="KW-1185">Reference proteome</keyword>
<dbReference type="SMART" id="SM00387">
    <property type="entry name" value="HATPase_c"/>
    <property type="match status" value="1"/>
</dbReference>
<organism evidence="12 13">
    <name type="scientific">Actinoplanes derwentensis</name>
    <dbReference type="NCBI Taxonomy" id="113562"/>
    <lineage>
        <taxon>Bacteria</taxon>
        <taxon>Bacillati</taxon>
        <taxon>Actinomycetota</taxon>
        <taxon>Actinomycetes</taxon>
        <taxon>Micromonosporales</taxon>
        <taxon>Micromonosporaceae</taxon>
        <taxon>Actinoplanes</taxon>
    </lineage>
</organism>
<dbReference type="PANTHER" id="PTHR24421:SF10">
    <property type="entry name" value="NITRATE_NITRITE SENSOR PROTEIN NARQ"/>
    <property type="match status" value="1"/>
</dbReference>
<keyword evidence="7" id="KW-0067">ATP-binding</keyword>
<dbReference type="SUPFAM" id="SSF55874">
    <property type="entry name" value="ATPase domain of HSP90 chaperone/DNA topoisomerase II/histidine kinase"/>
    <property type="match status" value="1"/>
</dbReference>
<evidence type="ECO:0000256" key="9">
    <source>
        <dbReference type="SAM" id="Coils"/>
    </source>
</evidence>
<keyword evidence="9" id="KW-0175">Coiled coil</keyword>
<evidence type="ECO:0000256" key="8">
    <source>
        <dbReference type="ARBA" id="ARBA00023012"/>
    </source>
</evidence>
<reference evidence="12 13" key="1">
    <citation type="submission" date="2016-10" db="EMBL/GenBank/DDBJ databases">
        <authorList>
            <person name="de Groot N.N."/>
        </authorList>
    </citation>
    <scope>NUCLEOTIDE SEQUENCE [LARGE SCALE GENOMIC DNA]</scope>
    <source>
        <strain evidence="12 13">DSM 43941</strain>
    </source>
</reference>
<dbReference type="STRING" id="113562.SAMN04489716_8447"/>
<feature type="transmembrane region" description="Helical" evidence="10">
    <location>
        <begin position="12"/>
        <end position="30"/>
    </location>
</feature>
<feature type="transmembrane region" description="Helical" evidence="10">
    <location>
        <begin position="36"/>
        <end position="55"/>
    </location>
</feature>
<evidence type="ECO:0000256" key="1">
    <source>
        <dbReference type="ARBA" id="ARBA00000085"/>
    </source>
</evidence>
<sequence>MERSRPLSIRLWELYYLVVALALAVAIALLDGYSPIPRMLAVGAIAGMAALYLLGTRPRILSNRQNTLVAAAYLPLFALAVACVPHATWMLFAVIPIFFMTTALRTAVVLVVIVNIIPVVLELRAAPGGIALDLMIAVISTAAGVCMGVWITRMAEQSNQRAQLIAELEASRAELARLSHEAGVAAERNRLAGEIHDTLAQGFTSIITLIQAVDPVLRDERLALAVRTARENLTESRAMVAALTPSALTSASLPFAVRRSTARFTEESGVPCSFRITGDERALPTRAEVVLLRAAQESLTNVRRHAGAQETAVVLAYTPTSVRLVARDDGCGFDPATSSGFGLSGMRARASELGGTLVIRSSPADGTVLELEIPA</sequence>
<keyword evidence="6 12" id="KW-0418">Kinase</keyword>
<dbReference type="GO" id="GO:0005524">
    <property type="term" value="F:ATP binding"/>
    <property type="evidence" value="ECO:0007669"/>
    <property type="project" value="UniProtKB-KW"/>
</dbReference>
<evidence type="ECO:0000313" key="13">
    <source>
        <dbReference type="Proteomes" id="UP000198688"/>
    </source>
</evidence>
<keyword evidence="10" id="KW-0472">Membrane</keyword>
<name>A0A1H2D7S8_9ACTN</name>
<feature type="transmembrane region" description="Helical" evidence="10">
    <location>
        <begin position="129"/>
        <end position="151"/>
    </location>
</feature>
<dbReference type="Gene3D" id="3.30.565.10">
    <property type="entry name" value="Histidine kinase-like ATPase, C-terminal domain"/>
    <property type="match status" value="1"/>
</dbReference>
<dbReference type="PIRSF" id="PIRSF037434">
    <property type="entry name" value="STHK_ChrS"/>
    <property type="match status" value="1"/>
</dbReference>
<evidence type="ECO:0000256" key="2">
    <source>
        <dbReference type="ARBA" id="ARBA00012438"/>
    </source>
</evidence>
<evidence type="ECO:0000256" key="10">
    <source>
        <dbReference type="SAM" id="Phobius"/>
    </source>
</evidence>
<evidence type="ECO:0000256" key="5">
    <source>
        <dbReference type="ARBA" id="ARBA00022741"/>
    </source>
</evidence>
<dbReference type="Proteomes" id="UP000198688">
    <property type="component" value="Chromosome I"/>
</dbReference>
<evidence type="ECO:0000259" key="11">
    <source>
        <dbReference type="SMART" id="SM00387"/>
    </source>
</evidence>
<dbReference type="InterPro" id="IPR011712">
    <property type="entry name" value="Sig_transdc_His_kin_sub3_dim/P"/>
</dbReference>
<keyword evidence="8" id="KW-0902">Two-component regulatory system</keyword>
<dbReference type="PANTHER" id="PTHR24421">
    <property type="entry name" value="NITRATE/NITRITE SENSOR PROTEIN NARX-RELATED"/>
    <property type="match status" value="1"/>
</dbReference>
<gene>
    <name evidence="12" type="ORF">SAMN04489716_8447</name>
</gene>
<comment type="catalytic activity">
    <reaction evidence="1">
        <text>ATP + protein L-histidine = ADP + protein N-phospho-L-histidine.</text>
        <dbReference type="EC" id="2.7.13.3"/>
    </reaction>
</comment>
<dbReference type="GO" id="GO:0000155">
    <property type="term" value="F:phosphorelay sensor kinase activity"/>
    <property type="evidence" value="ECO:0007669"/>
    <property type="project" value="InterPro"/>
</dbReference>
<feature type="domain" description="Histidine kinase/HSP90-like ATPase" evidence="11">
    <location>
        <begin position="286"/>
        <end position="375"/>
    </location>
</feature>
<feature type="transmembrane region" description="Helical" evidence="10">
    <location>
        <begin position="67"/>
        <end position="87"/>
    </location>
</feature>
<dbReference type="RefSeq" id="WP_231953767.1">
    <property type="nucleotide sequence ID" value="NZ_BOMJ01000031.1"/>
</dbReference>
<evidence type="ECO:0000313" key="12">
    <source>
        <dbReference type="EMBL" id="SDT78617.1"/>
    </source>
</evidence>
<dbReference type="Pfam" id="PF02518">
    <property type="entry name" value="HATPase_c"/>
    <property type="match status" value="1"/>
</dbReference>
<feature type="coiled-coil region" evidence="9">
    <location>
        <begin position="154"/>
        <end position="181"/>
    </location>
</feature>
<dbReference type="EMBL" id="LT629758">
    <property type="protein sequence ID" value="SDT78617.1"/>
    <property type="molecule type" value="Genomic_DNA"/>
</dbReference>
<keyword evidence="5" id="KW-0547">Nucleotide-binding</keyword>
<dbReference type="InterPro" id="IPR050482">
    <property type="entry name" value="Sensor_HK_TwoCompSys"/>
</dbReference>
<evidence type="ECO:0000256" key="4">
    <source>
        <dbReference type="ARBA" id="ARBA00022679"/>
    </source>
</evidence>
<protein>
    <recommendedName>
        <fullName evidence="2">histidine kinase</fullName>
        <ecNumber evidence="2">2.7.13.3</ecNumber>
    </recommendedName>
</protein>
<dbReference type="InterPro" id="IPR036890">
    <property type="entry name" value="HATPase_C_sf"/>
</dbReference>